<evidence type="ECO:0000313" key="2">
    <source>
        <dbReference type="Proteomes" id="UP001596997"/>
    </source>
</evidence>
<name>A0ABW3HZ33_9FLAO</name>
<proteinExistence type="predicted"/>
<sequence>MQKNKNSISISIDDRVELLRVAYFLAIEDSIDTKIKPCKTDFYKQNYEIYKKYIKHPLVQKIGTGDEWNADLPTVALCLDKNLKPKENINFKEITEQFGWYGKNIDSLSKLLIDFKKTIAFKNDYNVNFKPFKDSLQSNKITEKLNRFYRTNKKTNLKILFDPLNRITNKAITFTNNPENERLFLITYLCDEPNNSTKPLELKWNEDYRRIVIHENSHIYTDALFEKYYDTKFDSLVNQEKFKNEYHDIDEIMVRGITAKILELNYGQKIGEDEINHQPKNSRIVYNYLNKYIKNDEMDFEQVYKEIMEQLKKKYN</sequence>
<dbReference type="Proteomes" id="UP001596997">
    <property type="component" value="Unassembled WGS sequence"/>
</dbReference>
<keyword evidence="2" id="KW-1185">Reference proteome</keyword>
<evidence type="ECO:0008006" key="3">
    <source>
        <dbReference type="Google" id="ProtNLM"/>
    </source>
</evidence>
<comment type="caution">
    <text evidence="1">The sequence shown here is derived from an EMBL/GenBank/DDBJ whole genome shotgun (WGS) entry which is preliminary data.</text>
</comment>
<reference evidence="2" key="1">
    <citation type="journal article" date="2019" name="Int. J. Syst. Evol. Microbiol.">
        <title>The Global Catalogue of Microorganisms (GCM) 10K type strain sequencing project: providing services to taxonomists for standard genome sequencing and annotation.</title>
        <authorList>
            <consortium name="The Broad Institute Genomics Platform"/>
            <consortium name="The Broad Institute Genome Sequencing Center for Infectious Disease"/>
            <person name="Wu L."/>
            <person name="Ma J."/>
        </authorList>
    </citation>
    <scope>NUCLEOTIDE SEQUENCE [LARGE SCALE GENOMIC DNA]</scope>
    <source>
        <strain evidence="2">CCUG 62114</strain>
    </source>
</reference>
<protein>
    <recommendedName>
        <fullName evidence="3">DUF4932 domain-containing protein</fullName>
    </recommendedName>
</protein>
<accession>A0ABW3HZ33</accession>
<dbReference type="EMBL" id="JBHTJM010000002">
    <property type="protein sequence ID" value="MFD0962819.1"/>
    <property type="molecule type" value="Genomic_DNA"/>
</dbReference>
<evidence type="ECO:0000313" key="1">
    <source>
        <dbReference type="EMBL" id="MFD0962819.1"/>
    </source>
</evidence>
<organism evidence="1 2">
    <name type="scientific">Pseudofulvibacter geojedonensis</name>
    <dbReference type="NCBI Taxonomy" id="1123758"/>
    <lineage>
        <taxon>Bacteria</taxon>
        <taxon>Pseudomonadati</taxon>
        <taxon>Bacteroidota</taxon>
        <taxon>Flavobacteriia</taxon>
        <taxon>Flavobacteriales</taxon>
        <taxon>Flavobacteriaceae</taxon>
        <taxon>Pseudofulvibacter</taxon>
    </lineage>
</organism>
<gene>
    <name evidence="1" type="ORF">ACFQ1O_02230</name>
</gene>